<comment type="similarity">
    <text evidence="1">Belongs to the peptidase S16 family.</text>
</comment>
<proteinExistence type="inferred from homology"/>
<reference evidence="4" key="1">
    <citation type="submission" date="2023-08" db="EMBL/GenBank/DDBJ databases">
        <title>Genomic characterization of piscicolin 126 produced by Carnobacterium maltaromaticum CM22 strain isolated from salmon (Salmo salar).</title>
        <authorList>
            <person name="Gonzalez-Gragera E."/>
            <person name="Garcia-Lopez J.D."/>
            <person name="Teso-Perez C."/>
            <person name="Gimenez-Hernandez I."/>
            <person name="Peralta-Sanchez J.M."/>
            <person name="Valdivia E."/>
            <person name="Montalban-Lopez M."/>
            <person name="Martin-Platero A.M."/>
            <person name="Banos A."/>
            <person name="Martinez-Bueno M."/>
        </authorList>
    </citation>
    <scope>NUCLEOTIDE SEQUENCE</scope>
    <source>
        <strain evidence="4">CM22</strain>
    </source>
</reference>
<dbReference type="GO" id="GO:0004176">
    <property type="term" value="F:ATP-dependent peptidase activity"/>
    <property type="evidence" value="ECO:0007669"/>
    <property type="project" value="UniProtKB-UniRule"/>
</dbReference>
<dbReference type="InterPro" id="IPR001478">
    <property type="entry name" value="PDZ"/>
</dbReference>
<evidence type="ECO:0000256" key="1">
    <source>
        <dbReference type="PROSITE-ProRule" id="PRU01122"/>
    </source>
</evidence>
<evidence type="ECO:0000313" key="5">
    <source>
        <dbReference type="Proteomes" id="UP001290462"/>
    </source>
</evidence>
<feature type="active site" evidence="1">
    <location>
        <position position="280"/>
    </location>
</feature>
<dbReference type="NCBIfam" id="NF041438">
    <property type="entry name" value="SepM_fam_S16"/>
    <property type="match status" value="1"/>
</dbReference>
<dbReference type="RefSeq" id="WP_010054806.1">
    <property type="nucleotide sequence ID" value="NZ_BJOJ01000006.1"/>
</dbReference>
<dbReference type="GO" id="GO:0005524">
    <property type="term" value="F:ATP binding"/>
    <property type="evidence" value="ECO:0007669"/>
    <property type="project" value="InterPro"/>
</dbReference>
<feature type="domain" description="Lon proteolytic" evidence="3">
    <location>
        <begin position="229"/>
        <end position="345"/>
    </location>
</feature>
<dbReference type="PROSITE" id="PS51786">
    <property type="entry name" value="LON_PROTEOLYTIC"/>
    <property type="match status" value="1"/>
</dbReference>
<keyword evidence="1 4" id="KW-0378">Hydrolase</keyword>
<dbReference type="SUPFAM" id="SSF50156">
    <property type="entry name" value="PDZ domain-like"/>
    <property type="match status" value="1"/>
</dbReference>
<dbReference type="InterPro" id="IPR027065">
    <property type="entry name" value="Lon_Prtase"/>
</dbReference>
<organism evidence="4 5">
    <name type="scientific">Carnobacterium maltaromaticum</name>
    <name type="common">Carnobacterium piscicola</name>
    <dbReference type="NCBI Taxonomy" id="2751"/>
    <lineage>
        <taxon>Bacteria</taxon>
        <taxon>Bacillati</taxon>
        <taxon>Bacillota</taxon>
        <taxon>Bacilli</taxon>
        <taxon>Lactobacillales</taxon>
        <taxon>Carnobacteriaceae</taxon>
        <taxon>Carnobacterium</taxon>
    </lineage>
</organism>
<feature type="transmembrane region" description="Helical" evidence="2">
    <location>
        <begin position="12"/>
        <end position="31"/>
    </location>
</feature>
<dbReference type="Gene3D" id="3.30.230.10">
    <property type="match status" value="1"/>
</dbReference>
<dbReference type="PANTHER" id="PTHR10046">
    <property type="entry name" value="ATP DEPENDENT LON PROTEASE FAMILY MEMBER"/>
    <property type="match status" value="1"/>
</dbReference>
<evidence type="ECO:0000313" key="4">
    <source>
        <dbReference type="EMBL" id="MDZ5760306.1"/>
    </source>
</evidence>
<dbReference type="Pfam" id="PF05362">
    <property type="entry name" value="Lon_C"/>
    <property type="match status" value="1"/>
</dbReference>
<comment type="catalytic activity">
    <reaction evidence="1">
        <text>Hydrolysis of proteins in presence of ATP.</text>
        <dbReference type="EC" id="3.4.21.53"/>
    </reaction>
</comment>
<keyword evidence="1" id="KW-0720">Serine protease</keyword>
<feature type="active site" evidence="1">
    <location>
        <position position="235"/>
    </location>
</feature>
<keyword evidence="1 4" id="KW-0645">Protease</keyword>
<dbReference type="Pfam" id="PF13180">
    <property type="entry name" value="PDZ_2"/>
    <property type="match status" value="1"/>
</dbReference>
<dbReference type="Proteomes" id="UP001290462">
    <property type="component" value="Unassembled WGS sequence"/>
</dbReference>
<comment type="caution">
    <text evidence="4">The sequence shown here is derived from an EMBL/GenBank/DDBJ whole genome shotgun (WGS) entry which is preliminary data.</text>
</comment>
<keyword evidence="2" id="KW-0472">Membrane</keyword>
<dbReference type="GO" id="GO:0030163">
    <property type="term" value="P:protein catabolic process"/>
    <property type="evidence" value="ECO:0007669"/>
    <property type="project" value="InterPro"/>
</dbReference>
<dbReference type="AlphaFoldDB" id="A0AAW9K6K3"/>
<protein>
    <recommendedName>
        <fullName evidence="1">endopeptidase La</fullName>
        <ecNumber evidence="1">3.4.21.53</ecNumber>
    </recommendedName>
</protein>
<dbReference type="SUPFAM" id="SSF54211">
    <property type="entry name" value="Ribosomal protein S5 domain 2-like"/>
    <property type="match status" value="1"/>
</dbReference>
<sequence length="345" mass="37954">MTNKPKKTKYILPIIAILIVLGLVVPIPYFIESPGSAVHLNELISVDNQKDKEDGSFMLTTVGVRQATAFTYFMRFLPFHEGLTKKELYGDVSSNKEFNQVQDYYMTSSVNAAIELAYRTAGAEYKTHYKGVYVMSILDESKFKGKLEVGDTIVSLDGHSFKSSEEFIDYVKSKKVGEEIDVVVNRNGSEKKVSAPLMKMDTDKKAGLGISLVNDTTITTTIPVDVNTEEIGGPSAGLMFSLEIYTQLKGINLRDGRQIAGTGTISPDGKVGRIGGIDKKVVAADKEGATIFFAPDDEIDPAIKKKYPELKTNYEEAKAAAKKIGTKMKIVPVKTFQDAVDYLEK</sequence>
<gene>
    <name evidence="4" type="ORF">RAK27_16835</name>
</gene>
<dbReference type="GO" id="GO:0004252">
    <property type="term" value="F:serine-type endopeptidase activity"/>
    <property type="evidence" value="ECO:0007669"/>
    <property type="project" value="UniProtKB-UniRule"/>
</dbReference>
<keyword evidence="2" id="KW-0812">Transmembrane</keyword>
<dbReference type="EMBL" id="JAVBVO010000005">
    <property type="protein sequence ID" value="MDZ5760306.1"/>
    <property type="molecule type" value="Genomic_DNA"/>
</dbReference>
<dbReference type="InterPro" id="IPR008269">
    <property type="entry name" value="Lon_proteolytic"/>
</dbReference>
<dbReference type="InterPro" id="IPR014721">
    <property type="entry name" value="Ribsml_uS5_D2-typ_fold_subgr"/>
</dbReference>
<name>A0AAW9K6K3_CARML</name>
<evidence type="ECO:0000256" key="2">
    <source>
        <dbReference type="SAM" id="Phobius"/>
    </source>
</evidence>
<dbReference type="EC" id="3.4.21.53" evidence="1"/>
<dbReference type="GO" id="GO:0006508">
    <property type="term" value="P:proteolysis"/>
    <property type="evidence" value="ECO:0007669"/>
    <property type="project" value="UniProtKB-KW"/>
</dbReference>
<keyword evidence="2" id="KW-1133">Transmembrane helix</keyword>
<dbReference type="InterPro" id="IPR036034">
    <property type="entry name" value="PDZ_sf"/>
</dbReference>
<evidence type="ECO:0000259" key="3">
    <source>
        <dbReference type="PROSITE" id="PS51786"/>
    </source>
</evidence>
<dbReference type="InterPro" id="IPR020568">
    <property type="entry name" value="Ribosomal_Su5_D2-typ_SF"/>
</dbReference>
<accession>A0AAW9K6K3</accession>